<evidence type="ECO:0000313" key="1">
    <source>
        <dbReference type="EMBL" id="GLL09127.1"/>
    </source>
</evidence>
<dbReference type="EMBL" id="BSFQ01000001">
    <property type="protein sequence ID" value="GLL09127.1"/>
    <property type="molecule type" value="Genomic_DNA"/>
</dbReference>
<dbReference type="Proteomes" id="UP001143463">
    <property type="component" value="Unassembled WGS sequence"/>
</dbReference>
<evidence type="ECO:0000313" key="2">
    <source>
        <dbReference type="Proteomes" id="UP001143463"/>
    </source>
</evidence>
<reference evidence="1" key="1">
    <citation type="journal article" date="2014" name="Int. J. Syst. Evol. Microbiol.">
        <title>Complete genome sequence of Corynebacterium casei LMG S-19264T (=DSM 44701T), isolated from a smear-ripened cheese.</title>
        <authorList>
            <consortium name="US DOE Joint Genome Institute (JGI-PGF)"/>
            <person name="Walter F."/>
            <person name="Albersmeier A."/>
            <person name="Kalinowski J."/>
            <person name="Ruckert C."/>
        </authorList>
    </citation>
    <scope>NUCLEOTIDE SEQUENCE</scope>
    <source>
        <strain evidence="1">VKM Ac-1069</strain>
    </source>
</reference>
<name>A0A9W6KXL0_9PSEU</name>
<sequence>MIRAIRLWLTRRCGGASSPRSAVILGRPQVLSAACTVRIRCASVASAAARAARAAAVAFQA</sequence>
<keyword evidence="2" id="KW-1185">Reference proteome</keyword>
<gene>
    <name evidence="1" type="ORF">GCM10017577_02670</name>
</gene>
<organism evidence="1 2">
    <name type="scientific">Pseudonocardia halophobica</name>
    <dbReference type="NCBI Taxonomy" id="29401"/>
    <lineage>
        <taxon>Bacteria</taxon>
        <taxon>Bacillati</taxon>
        <taxon>Actinomycetota</taxon>
        <taxon>Actinomycetes</taxon>
        <taxon>Pseudonocardiales</taxon>
        <taxon>Pseudonocardiaceae</taxon>
        <taxon>Pseudonocardia</taxon>
    </lineage>
</organism>
<protein>
    <submittedName>
        <fullName evidence="1">Uncharacterized protein</fullName>
    </submittedName>
</protein>
<comment type="caution">
    <text evidence="1">The sequence shown here is derived from an EMBL/GenBank/DDBJ whole genome shotgun (WGS) entry which is preliminary data.</text>
</comment>
<proteinExistence type="predicted"/>
<reference evidence="1" key="2">
    <citation type="submission" date="2023-01" db="EMBL/GenBank/DDBJ databases">
        <authorList>
            <person name="Sun Q."/>
            <person name="Evtushenko L."/>
        </authorList>
    </citation>
    <scope>NUCLEOTIDE SEQUENCE</scope>
    <source>
        <strain evidence="1">VKM Ac-1069</strain>
    </source>
</reference>
<accession>A0A9W6KXL0</accession>
<dbReference type="AlphaFoldDB" id="A0A9W6KXL0"/>